<evidence type="ECO:0000313" key="2">
    <source>
        <dbReference type="EMBL" id="GBP86760.1"/>
    </source>
</evidence>
<proteinExistence type="predicted"/>
<feature type="compositionally biased region" description="Basic and acidic residues" evidence="1">
    <location>
        <begin position="62"/>
        <end position="74"/>
    </location>
</feature>
<reference evidence="2 3" key="1">
    <citation type="journal article" date="2019" name="Commun. Biol.">
        <title>The bagworm genome reveals a unique fibroin gene that provides high tensile strength.</title>
        <authorList>
            <person name="Kono N."/>
            <person name="Nakamura H."/>
            <person name="Ohtoshi R."/>
            <person name="Tomita M."/>
            <person name="Numata K."/>
            <person name="Arakawa K."/>
        </authorList>
    </citation>
    <scope>NUCLEOTIDE SEQUENCE [LARGE SCALE GENOMIC DNA]</scope>
</reference>
<dbReference type="Proteomes" id="UP000299102">
    <property type="component" value="Unassembled WGS sequence"/>
</dbReference>
<name>A0A4C1ZG32_EUMVA</name>
<sequence length="115" mass="12343">MQARCRSESAAEPADEGAEGSRGGVREAHVGRRAGIDLYSRGGRRAAGGGGTARRQAQGGDTTDRRRAGRDCRATRRPSIATRPPPPRATTRPPRMRPCIVAATSPTRIYRLSTF</sequence>
<keyword evidence="3" id="KW-1185">Reference proteome</keyword>
<dbReference type="EMBL" id="BGZK01001814">
    <property type="protein sequence ID" value="GBP86760.1"/>
    <property type="molecule type" value="Genomic_DNA"/>
</dbReference>
<feature type="region of interest" description="Disordered" evidence="1">
    <location>
        <begin position="1"/>
        <end position="97"/>
    </location>
</feature>
<accession>A0A4C1ZG32</accession>
<comment type="caution">
    <text evidence="2">The sequence shown here is derived from an EMBL/GenBank/DDBJ whole genome shotgun (WGS) entry which is preliminary data.</text>
</comment>
<organism evidence="2 3">
    <name type="scientific">Eumeta variegata</name>
    <name type="common">Bagworm moth</name>
    <name type="synonym">Eumeta japonica</name>
    <dbReference type="NCBI Taxonomy" id="151549"/>
    <lineage>
        <taxon>Eukaryota</taxon>
        <taxon>Metazoa</taxon>
        <taxon>Ecdysozoa</taxon>
        <taxon>Arthropoda</taxon>
        <taxon>Hexapoda</taxon>
        <taxon>Insecta</taxon>
        <taxon>Pterygota</taxon>
        <taxon>Neoptera</taxon>
        <taxon>Endopterygota</taxon>
        <taxon>Lepidoptera</taxon>
        <taxon>Glossata</taxon>
        <taxon>Ditrysia</taxon>
        <taxon>Tineoidea</taxon>
        <taxon>Psychidae</taxon>
        <taxon>Oiketicinae</taxon>
        <taxon>Eumeta</taxon>
    </lineage>
</organism>
<gene>
    <name evidence="2" type="ORF">EVAR_62225_1</name>
</gene>
<dbReference type="AlphaFoldDB" id="A0A4C1ZG32"/>
<evidence type="ECO:0000256" key="1">
    <source>
        <dbReference type="SAM" id="MobiDB-lite"/>
    </source>
</evidence>
<protein>
    <submittedName>
        <fullName evidence="2">Uncharacterized protein</fullName>
    </submittedName>
</protein>
<evidence type="ECO:0000313" key="3">
    <source>
        <dbReference type="Proteomes" id="UP000299102"/>
    </source>
</evidence>